<feature type="compositionally biased region" description="Polar residues" evidence="4">
    <location>
        <begin position="395"/>
        <end position="411"/>
    </location>
</feature>
<keyword evidence="6" id="KW-1185">Reference proteome</keyword>
<dbReference type="Proteomes" id="UP000594263">
    <property type="component" value="Unplaced"/>
</dbReference>
<keyword evidence="3" id="KW-0175">Coiled coil</keyword>
<evidence type="ECO:0000256" key="4">
    <source>
        <dbReference type="SAM" id="MobiDB-lite"/>
    </source>
</evidence>
<accession>A0A7N0ZV29</accession>
<reference evidence="5" key="1">
    <citation type="submission" date="2021-01" db="UniProtKB">
        <authorList>
            <consortium name="EnsemblPlants"/>
        </authorList>
    </citation>
    <scope>IDENTIFICATION</scope>
</reference>
<sequence length="473" mass="52213">MGKKGSWFSKVKKALTPHSKENTEQKLQKPKKKWFVKQKEIPPPSAAAENAASVSGPPYPENVNFSGAENEQSKHAYSVALATAAAAEAAVAAAQAAAEVVRLTSVSRYIGKTREEVAAIRIQTAFRGHMARRALRALKGLVRLKSMINGQSVLNQATTTLRYMQTLAYVQSQIRARRNRMSEENQALKRQLQQKHEKELERLRFSGGENWNDSQHSKEKIEARLLSKQEATMRRERALAYAYSHQTVKNSLKSEQFTFLDPNNPQWGWSWIERWMAARPWESRSIIDKEVASDRGSIKSSSSRKLSVGEISNAYYTRIHSSHESINPTSDFLKANRSANGLSASTLPTKAPPSSSSATRKIRSASTKGSAWAREDDSRSVFSVQSERCRRHSVAGSSATDDESLVSTPSVPSYMAPTESVKARSRFSPMSSDKKGSPGEVSSVGPVKKRLSFPASPAGVRRHSGPPLVRAGN</sequence>
<dbReference type="Gene3D" id="1.20.5.1190">
    <property type="entry name" value="iswi atpase"/>
    <property type="match status" value="1"/>
</dbReference>
<name>A0A7N0ZV29_KALFE</name>
<dbReference type="OMA" id="VQSERFN"/>
<dbReference type="Gramene" id="Kaladp0039s0585.1.v1.1">
    <property type="protein sequence ID" value="Kaladp0039s0585.1.v1.1"/>
    <property type="gene ID" value="Kaladp0039s0585.v1.1"/>
</dbReference>
<keyword evidence="1" id="KW-0112">Calmodulin-binding</keyword>
<evidence type="ECO:0000256" key="3">
    <source>
        <dbReference type="SAM" id="Coils"/>
    </source>
</evidence>
<organism evidence="5 6">
    <name type="scientific">Kalanchoe fedtschenkoi</name>
    <name type="common">Lavender scallops</name>
    <name type="synonym">South American air plant</name>
    <dbReference type="NCBI Taxonomy" id="63787"/>
    <lineage>
        <taxon>Eukaryota</taxon>
        <taxon>Viridiplantae</taxon>
        <taxon>Streptophyta</taxon>
        <taxon>Embryophyta</taxon>
        <taxon>Tracheophyta</taxon>
        <taxon>Spermatophyta</taxon>
        <taxon>Magnoliopsida</taxon>
        <taxon>eudicotyledons</taxon>
        <taxon>Gunneridae</taxon>
        <taxon>Pentapetalae</taxon>
        <taxon>Saxifragales</taxon>
        <taxon>Crassulaceae</taxon>
        <taxon>Kalanchoe</taxon>
    </lineage>
</organism>
<proteinExistence type="inferred from homology"/>
<feature type="compositionally biased region" description="Basic and acidic residues" evidence="4">
    <location>
        <begin position="18"/>
        <end position="27"/>
    </location>
</feature>
<comment type="similarity">
    <text evidence="2">Belongs to the IQD family.</text>
</comment>
<evidence type="ECO:0000313" key="6">
    <source>
        <dbReference type="Proteomes" id="UP000594263"/>
    </source>
</evidence>
<feature type="region of interest" description="Disordered" evidence="4">
    <location>
        <begin position="342"/>
        <end position="473"/>
    </location>
</feature>
<dbReference type="PANTHER" id="PTHR32295:SF216">
    <property type="entry name" value="PROTEIN IQ-DOMAIN 3"/>
    <property type="match status" value="1"/>
</dbReference>
<feature type="coiled-coil region" evidence="3">
    <location>
        <begin position="171"/>
        <end position="201"/>
    </location>
</feature>
<dbReference type="EnsemblPlants" id="Kaladp0039s0585.1.v1.1">
    <property type="protein sequence ID" value="Kaladp0039s0585.1.v1.1"/>
    <property type="gene ID" value="Kaladp0039s0585.v1.1"/>
</dbReference>
<dbReference type="AlphaFoldDB" id="A0A7N0ZV29"/>
<dbReference type="Gramene" id="Kaladp0039s0585.2.v1.1">
    <property type="protein sequence ID" value="Kaladp0039s0585.2.v1.1"/>
    <property type="gene ID" value="Kaladp0039s0585.v1.1"/>
</dbReference>
<evidence type="ECO:0000313" key="5">
    <source>
        <dbReference type="EnsemblPlants" id="Kaladp0039s0585.1.v1.1"/>
    </source>
</evidence>
<dbReference type="GO" id="GO:0005516">
    <property type="term" value="F:calmodulin binding"/>
    <property type="evidence" value="ECO:0007669"/>
    <property type="project" value="UniProtKB-KW"/>
</dbReference>
<dbReference type="InterPro" id="IPR000048">
    <property type="entry name" value="IQ_motif_EF-hand-BS"/>
</dbReference>
<protein>
    <submittedName>
        <fullName evidence="5">Uncharacterized protein</fullName>
    </submittedName>
</protein>
<feature type="region of interest" description="Disordered" evidence="4">
    <location>
        <begin position="1"/>
        <end position="53"/>
    </location>
</feature>
<dbReference type="PROSITE" id="PS50096">
    <property type="entry name" value="IQ"/>
    <property type="match status" value="1"/>
</dbReference>
<dbReference type="CDD" id="cd23767">
    <property type="entry name" value="IQCD"/>
    <property type="match status" value="1"/>
</dbReference>
<evidence type="ECO:0000256" key="2">
    <source>
        <dbReference type="ARBA" id="ARBA00024341"/>
    </source>
</evidence>
<dbReference type="SMART" id="SM00015">
    <property type="entry name" value="IQ"/>
    <property type="match status" value="1"/>
</dbReference>
<feature type="compositionally biased region" description="Low complexity" evidence="4">
    <location>
        <begin position="343"/>
        <end position="359"/>
    </location>
</feature>
<evidence type="ECO:0000256" key="1">
    <source>
        <dbReference type="ARBA" id="ARBA00022860"/>
    </source>
</evidence>
<dbReference type="EnsemblPlants" id="Kaladp0039s0585.2.v1.1">
    <property type="protein sequence ID" value="Kaladp0039s0585.2.v1.1"/>
    <property type="gene ID" value="Kaladp0039s0585.v1.1"/>
</dbReference>
<dbReference type="PANTHER" id="PTHR32295">
    <property type="entry name" value="IQ-DOMAIN 5-RELATED"/>
    <property type="match status" value="1"/>
</dbReference>
<dbReference type="Pfam" id="PF00612">
    <property type="entry name" value="IQ"/>
    <property type="match status" value="1"/>
</dbReference>